<evidence type="ECO:0000256" key="1">
    <source>
        <dbReference type="ARBA" id="ARBA00004123"/>
    </source>
</evidence>
<name>A0A5N5JRN8_9ROSI</name>
<evidence type="ECO:0000259" key="7">
    <source>
        <dbReference type="PROSITE" id="PS50090"/>
    </source>
</evidence>
<dbReference type="PROSITE" id="PS50090">
    <property type="entry name" value="MYB_LIKE"/>
    <property type="match status" value="1"/>
</dbReference>
<evidence type="ECO:0008006" key="11">
    <source>
        <dbReference type="Google" id="ProtNLM"/>
    </source>
</evidence>
<dbReference type="Pfam" id="PF00249">
    <property type="entry name" value="Myb_DNA-binding"/>
    <property type="match status" value="1"/>
</dbReference>
<gene>
    <name evidence="9" type="ORF">DKX38_024419</name>
</gene>
<dbReference type="PANTHER" id="PTHR45675:SF97">
    <property type="entry name" value="MYB DOMAIN PROTEIN 79"/>
    <property type="match status" value="1"/>
</dbReference>
<dbReference type="InterPro" id="IPR017930">
    <property type="entry name" value="Myb_dom"/>
</dbReference>
<comment type="caution">
    <text evidence="9">The sequence shown here is derived from an EMBL/GenBank/DDBJ whole genome shotgun (WGS) entry which is preliminary data.</text>
</comment>
<dbReference type="SUPFAM" id="SSF46689">
    <property type="entry name" value="Homeodomain-like"/>
    <property type="match status" value="1"/>
</dbReference>
<evidence type="ECO:0000259" key="8">
    <source>
        <dbReference type="PROSITE" id="PS51294"/>
    </source>
</evidence>
<keyword evidence="5" id="KW-0804">Transcription</keyword>
<dbReference type="AlphaFoldDB" id="A0A5N5JRN8"/>
<dbReference type="PANTHER" id="PTHR45675">
    <property type="entry name" value="MYB TRANSCRIPTION FACTOR-RELATED-RELATED"/>
    <property type="match status" value="1"/>
</dbReference>
<proteinExistence type="predicted"/>
<evidence type="ECO:0000256" key="5">
    <source>
        <dbReference type="ARBA" id="ARBA00023163"/>
    </source>
</evidence>
<keyword evidence="2" id="KW-0677">Repeat</keyword>
<protein>
    <recommendedName>
        <fullName evidence="11">HTH myb-type domain-containing protein</fullName>
    </recommendedName>
</protein>
<keyword evidence="4" id="KW-0238">DNA-binding</keyword>
<comment type="subcellular location">
    <subcellularLocation>
        <location evidence="1">Nucleus</location>
    </subcellularLocation>
</comment>
<dbReference type="EMBL" id="VDCV01000016">
    <property type="protein sequence ID" value="KAB5520100.1"/>
    <property type="molecule type" value="Genomic_DNA"/>
</dbReference>
<evidence type="ECO:0000256" key="2">
    <source>
        <dbReference type="ARBA" id="ARBA00022737"/>
    </source>
</evidence>
<dbReference type="SMART" id="SM00717">
    <property type="entry name" value="SANT"/>
    <property type="match status" value="1"/>
</dbReference>
<dbReference type="PROSITE" id="PS51294">
    <property type="entry name" value="HTH_MYB"/>
    <property type="match status" value="1"/>
</dbReference>
<dbReference type="InterPro" id="IPR001005">
    <property type="entry name" value="SANT/Myb"/>
</dbReference>
<keyword evidence="10" id="KW-1185">Reference proteome</keyword>
<evidence type="ECO:0000256" key="3">
    <source>
        <dbReference type="ARBA" id="ARBA00023015"/>
    </source>
</evidence>
<keyword evidence="3" id="KW-0805">Transcription regulation</keyword>
<evidence type="ECO:0000256" key="6">
    <source>
        <dbReference type="ARBA" id="ARBA00023242"/>
    </source>
</evidence>
<dbReference type="GO" id="GO:0043565">
    <property type="term" value="F:sequence-specific DNA binding"/>
    <property type="evidence" value="ECO:0007669"/>
    <property type="project" value="InterPro"/>
</dbReference>
<feature type="domain" description="Myb-like" evidence="7">
    <location>
        <begin position="157"/>
        <end position="203"/>
    </location>
</feature>
<dbReference type="GO" id="GO:0005634">
    <property type="term" value="C:nucleus"/>
    <property type="evidence" value="ECO:0007669"/>
    <property type="project" value="UniProtKB-SubCell"/>
</dbReference>
<dbReference type="GO" id="GO:0003700">
    <property type="term" value="F:DNA-binding transcription factor activity"/>
    <property type="evidence" value="ECO:0007669"/>
    <property type="project" value="InterPro"/>
</dbReference>
<organism evidence="9 10">
    <name type="scientific">Salix brachista</name>
    <dbReference type="NCBI Taxonomy" id="2182728"/>
    <lineage>
        <taxon>Eukaryota</taxon>
        <taxon>Viridiplantae</taxon>
        <taxon>Streptophyta</taxon>
        <taxon>Embryophyta</taxon>
        <taxon>Tracheophyta</taxon>
        <taxon>Spermatophyta</taxon>
        <taxon>Magnoliopsida</taxon>
        <taxon>eudicotyledons</taxon>
        <taxon>Gunneridae</taxon>
        <taxon>Pentapetalae</taxon>
        <taxon>rosids</taxon>
        <taxon>fabids</taxon>
        <taxon>Malpighiales</taxon>
        <taxon>Salicaceae</taxon>
        <taxon>Saliceae</taxon>
        <taxon>Salix</taxon>
    </lineage>
</organism>
<feature type="domain" description="HTH myb-type" evidence="8">
    <location>
        <begin position="157"/>
        <end position="207"/>
    </location>
</feature>
<evidence type="ECO:0000313" key="9">
    <source>
        <dbReference type="EMBL" id="KAB5520100.1"/>
    </source>
</evidence>
<evidence type="ECO:0000313" key="10">
    <source>
        <dbReference type="Proteomes" id="UP000326939"/>
    </source>
</evidence>
<dbReference type="Proteomes" id="UP000326939">
    <property type="component" value="Chromosome 16"/>
</dbReference>
<keyword evidence="6" id="KW-0539">Nucleus</keyword>
<accession>A0A5N5JRN8</accession>
<dbReference type="InterPro" id="IPR044676">
    <property type="entry name" value="EOBI/EOBII-like_plant"/>
</dbReference>
<evidence type="ECO:0000256" key="4">
    <source>
        <dbReference type="ARBA" id="ARBA00023125"/>
    </source>
</evidence>
<sequence>MEAELINAELVLPTHFSFKRIQIYEKYPKGQPRGRWKHLKQILQAENYQNFPTDEPNYVNIESPPSMHPPLRICGITGFEVCASVEMCLVLELADLNLNGLKCLDGGRVLTFAQLKQRTGSCFLLGNVVPYVNYMSRHIWLKRNGKSCRLRWVNYLRPDLKSGQITPHEESIIVELHAIWSTIARNLPGRTDNEIKNYWRTHFKKKAKLSPDNSDKARTRLLKRQQFQQQLQRQQQQIQHQQLLQLNQLDMKKIMSLLHDENEDKAPCTPQMIRQEMVPHAIYPNTAEDHGLLYHMFNVNAAVPEASSDDIIWDGLWDLEEFHGINPGVKGSIVLEQLYGGLYYSLVGGQYQLASF</sequence>
<dbReference type="CDD" id="cd00167">
    <property type="entry name" value="SANT"/>
    <property type="match status" value="1"/>
</dbReference>
<dbReference type="Gene3D" id="1.10.10.60">
    <property type="entry name" value="Homeodomain-like"/>
    <property type="match status" value="2"/>
</dbReference>
<dbReference type="InterPro" id="IPR009057">
    <property type="entry name" value="Homeodomain-like_sf"/>
</dbReference>
<reference evidence="10" key="1">
    <citation type="journal article" date="2019" name="Gigascience">
        <title>De novo genome assembly of the endangered Acer yangbiense, a plant species with extremely small populations endemic to Yunnan Province, China.</title>
        <authorList>
            <person name="Yang J."/>
            <person name="Wariss H.M."/>
            <person name="Tao L."/>
            <person name="Zhang R."/>
            <person name="Yun Q."/>
            <person name="Hollingsworth P."/>
            <person name="Dao Z."/>
            <person name="Luo G."/>
            <person name="Guo H."/>
            <person name="Ma Y."/>
            <person name="Sun W."/>
        </authorList>
    </citation>
    <scope>NUCLEOTIDE SEQUENCE [LARGE SCALE GENOMIC DNA]</scope>
    <source>
        <strain evidence="10">cv. br00</strain>
    </source>
</reference>